<keyword evidence="3" id="KW-1185">Reference proteome</keyword>
<feature type="transmembrane region" description="Helical" evidence="1">
    <location>
        <begin position="45"/>
        <end position="65"/>
    </location>
</feature>
<name>A0ABV4LEB9_9VIBR</name>
<gene>
    <name evidence="2" type="ORF">ACED24_09125</name>
</gene>
<dbReference type="Proteomes" id="UP001569177">
    <property type="component" value="Unassembled WGS sequence"/>
</dbReference>
<reference evidence="2 3" key="1">
    <citation type="submission" date="2024-06" db="EMBL/GenBank/DDBJ databases">
        <authorList>
            <person name="Steensen K."/>
            <person name="Seneca J."/>
            <person name="Bartlau N."/>
            <person name="Yu A.X."/>
            <person name="Polz M.F."/>
        </authorList>
    </citation>
    <scope>NUCLEOTIDE SEQUENCE [LARGE SCALE GENOMIC DNA]</scope>
    <source>
        <strain evidence="2 3">5S240</strain>
    </source>
</reference>
<evidence type="ECO:0000313" key="2">
    <source>
        <dbReference type="EMBL" id="MEZ8090214.1"/>
    </source>
</evidence>
<protein>
    <recommendedName>
        <fullName evidence="4">SLATT domain-containing protein</fullName>
    </recommendedName>
</protein>
<keyword evidence="1" id="KW-0812">Transmembrane</keyword>
<evidence type="ECO:0008006" key="4">
    <source>
        <dbReference type="Google" id="ProtNLM"/>
    </source>
</evidence>
<organism evidence="2 3">
    <name type="scientific">Vibrio kanaloae</name>
    <dbReference type="NCBI Taxonomy" id="170673"/>
    <lineage>
        <taxon>Bacteria</taxon>
        <taxon>Pseudomonadati</taxon>
        <taxon>Pseudomonadota</taxon>
        <taxon>Gammaproteobacteria</taxon>
        <taxon>Vibrionales</taxon>
        <taxon>Vibrionaceae</taxon>
        <taxon>Vibrio</taxon>
    </lineage>
</organism>
<comment type="caution">
    <text evidence="2">The sequence shown here is derived from an EMBL/GenBank/DDBJ whole genome shotgun (WGS) entry which is preliminary data.</text>
</comment>
<dbReference type="EMBL" id="JBGOOJ010000007">
    <property type="protein sequence ID" value="MEZ8090214.1"/>
    <property type="molecule type" value="Genomic_DNA"/>
</dbReference>
<feature type="transmembrane region" description="Helical" evidence="1">
    <location>
        <begin position="162"/>
        <end position="180"/>
    </location>
</feature>
<accession>A0ABV4LEB9</accession>
<dbReference type="RefSeq" id="WP_017057148.1">
    <property type="nucleotide sequence ID" value="NZ_JBGONX010000005.1"/>
</dbReference>
<evidence type="ECO:0000256" key="1">
    <source>
        <dbReference type="SAM" id="Phobius"/>
    </source>
</evidence>
<feature type="transmembrane region" description="Helical" evidence="1">
    <location>
        <begin position="186"/>
        <end position="205"/>
    </location>
</feature>
<sequence>MIELDYFYSTLHTKAASLDYYRKRVMLIVLACLSASLYFSKEILYWLSAIALLFHIGSLFMDWTIKKTRALASEIQRISMLSKTFGQDNIDFHEISRLKVAAGTGVNSKVQTRIDNNEQDESTAFTNDETESNQKLLKMIQENAFWNGHLYDFAYKDAKNKIIFMVAVISILALVLIPSIELDQDYTLIRLIFTVLSFGVVYEFVETMFKFKTSSKQMTELDHKISRLNTIDEKELLNIFSSYHNVISTTSPIPSDIYESNKNMLNATWRERI</sequence>
<keyword evidence="1" id="KW-1133">Transmembrane helix</keyword>
<feature type="transmembrane region" description="Helical" evidence="1">
    <location>
        <begin position="21"/>
        <end position="39"/>
    </location>
</feature>
<proteinExistence type="predicted"/>
<keyword evidence="1" id="KW-0472">Membrane</keyword>
<evidence type="ECO:0000313" key="3">
    <source>
        <dbReference type="Proteomes" id="UP001569177"/>
    </source>
</evidence>